<dbReference type="RefSeq" id="WP_240095697.1">
    <property type="nucleotide sequence ID" value="NZ_JAJSON010000007.1"/>
</dbReference>
<comment type="similarity">
    <text evidence="1">Belongs to the transferase hexapeptide repeat family.</text>
</comment>
<dbReference type="InterPro" id="IPR041561">
    <property type="entry name" value="PglD_N"/>
</dbReference>
<evidence type="ECO:0000313" key="8">
    <source>
        <dbReference type="EMBL" id="MCG9970412.1"/>
    </source>
</evidence>
<gene>
    <name evidence="8" type="ORF">LU635_02090</name>
</gene>
<dbReference type="AlphaFoldDB" id="A0A9X2A6E1"/>
<feature type="binding site" evidence="6">
    <location>
        <begin position="7"/>
        <end position="9"/>
    </location>
    <ligand>
        <name>substrate</name>
    </ligand>
</feature>
<dbReference type="PANTHER" id="PTHR43300:SF7">
    <property type="entry name" value="UDP-N-ACETYLBACILLOSAMINE N-ACETYLTRANSFERASE"/>
    <property type="match status" value="1"/>
</dbReference>
<dbReference type="GO" id="GO:0016746">
    <property type="term" value="F:acyltransferase activity"/>
    <property type="evidence" value="ECO:0007669"/>
    <property type="project" value="UniProtKB-KW"/>
</dbReference>
<dbReference type="InterPro" id="IPR011004">
    <property type="entry name" value="Trimer_LpxA-like_sf"/>
</dbReference>
<sequence length="204" mass="21708">MIIYGASGHAKVIIDIIKLMDGHSIDFVLDDDPKVKNLLGFEVKHQLTDDMKDEKLVLAIGNNLIRHKLANKLQQGYCSALIHASAVISENVNINEGSVVMANAVINSSTVIGKHCIINSGAIVEHDVKMEDFVHISPGSTVTGNVNIGKGTQIGAGATIIPGLQIGKWVTVGAGAVVLEDIPDFAVVVGNPAKIIKFNRIEDE</sequence>
<dbReference type="Proteomes" id="UP001139344">
    <property type="component" value="Unassembled WGS sequence"/>
</dbReference>
<dbReference type="InterPro" id="IPR018357">
    <property type="entry name" value="Hexapep_transf_CS"/>
</dbReference>
<feature type="site" description="Increases basicity of active site His" evidence="5">
    <location>
        <position position="127"/>
    </location>
</feature>
<feature type="binding site" evidence="6">
    <location>
        <position position="61"/>
    </location>
    <ligand>
        <name>substrate</name>
    </ligand>
</feature>
<dbReference type="InterPro" id="IPR020019">
    <property type="entry name" value="AcTrfase_PglD-like"/>
</dbReference>
<evidence type="ECO:0000256" key="3">
    <source>
        <dbReference type="ARBA" id="ARBA00022737"/>
    </source>
</evidence>
<dbReference type="Gene3D" id="2.160.10.10">
    <property type="entry name" value="Hexapeptide repeat proteins"/>
    <property type="match status" value="1"/>
</dbReference>
<dbReference type="Gene3D" id="3.40.50.20">
    <property type="match status" value="1"/>
</dbReference>
<evidence type="ECO:0000259" key="7">
    <source>
        <dbReference type="Pfam" id="PF17836"/>
    </source>
</evidence>
<dbReference type="InterPro" id="IPR001451">
    <property type="entry name" value="Hexapep"/>
</dbReference>
<feature type="domain" description="PglD N-terminal" evidence="7">
    <location>
        <begin position="2"/>
        <end position="73"/>
    </location>
</feature>
<accession>A0A9X2A6E1</accession>
<dbReference type="EMBL" id="JAJSON010000007">
    <property type="protein sequence ID" value="MCG9970412.1"/>
    <property type="molecule type" value="Genomic_DNA"/>
</dbReference>
<evidence type="ECO:0000256" key="4">
    <source>
        <dbReference type="ARBA" id="ARBA00023315"/>
    </source>
</evidence>
<organism evidence="8 9">
    <name type="scientific">Christiangramia crocea</name>
    <dbReference type="NCBI Taxonomy" id="2904124"/>
    <lineage>
        <taxon>Bacteria</taxon>
        <taxon>Pseudomonadati</taxon>
        <taxon>Bacteroidota</taxon>
        <taxon>Flavobacteriia</taxon>
        <taxon>Flavobacteriales</taxon>
        <taxon>Flavobacteriaceae</taxon>
        <taxon>Christiangramia</taxon>
    </lineage>
</organism>
<dbReference type="Pfam" id="PF17836">
    <property type="entry name" value="PglD_N"/>
    <property type="match status" value="1"/>
</dbReference>
<dbReference type="CDD" id="cd03360">
    <property type="entry name" value="LbH_AT_putative"/>
    <property type="match status" value="1"/>
</dbReference>
<dbReference type="PROSITE" id="PS00101">
    <property type="entry name" value="HEXAPEP_TRANSFERASES"/>
    <property type="match status" value="1"/>
</dbReference>
<keyword evidence="4" id="KW-0012">Acyltransferase</keyword>
<evidence type="ECO:0000256" key="6">
    <source>
        <dbReference type="PIRSR" id="PIRSR620019-2"/>
    </source>
</evidence>
<evidence type="ECO:0000256" key="2">
    <source>
        <dbReference type="ARBA" id="ARBA00022679"/>
    </source>
</evidence>
<dbReference type="Pfam" id="PF00132">
    <property type="entry name" value="Hexapep"/>
    <property type="match status" value="2"/>
</dbReference>
<keyword evidence="9" id="KW-1185">Reference proteome</keyword>
<evidence type="ECO:0000256" key="5">
    <source>
        <dbReference type="PIRSR" id="PIRSR620019-1"/>
    </source>
</evidence>
<keyword evidence="3" id="KW-0677">Repeat</keyword>
<reference evidence="8" key="1">
    <citation type="submission" date="2021-12" db="EMBL/GenBank/DDBJ databases">
        <title>Description of Gramella crocea sp. nov., a new bacterium isolated from activated sludge.</title>
        <authorList>
            <person name="Zhang X."/>
        </authorList>
    </citation>
    <scope>NUCLEOTIDE SEQUENCE</scope>
    <source>
        <strain evidence="8">YB25</strain>
    </source>
</reference>
<keyword evidence="2" id="KW-0808">Transferase</keyword>
<dbReference type="PANTHER" id="PTHR43300">
    <property type="entry name" value="ACETYLTRANSFERASE"/>
    <property type="match status" value="1"/>
</dbReference>
<dbReference type="NCBIfam" id="TIGR03570">
    <property type="entry name" value="NeuD_NnaD"/>
    <property type="match status" value="1"/>
</dbReference>
<protein>
    <submittedName>
        <fullName evidence="8">Acetyltransferase</fullName>
    </submittedName>
</protein>
<evidence type="ECO:0000256" key="1">
    <source>
        <dbReference type="ARBA" id="ARBA00007274"/>
    </source>
</evidence>
<dbReference type="SUPFAM" id="SSF51161">
    <property type="entry name" value="Trimeric LpxA-like enzymes"/>
    <property type="match status" value="1"/>
</dbReference>
<dbReference type="InterPro" id="IPR050179">
    <property type="entry name" value="Trans_hexapeptide_repeat"/>
</dbReference>
<feature type="active site" description="Proton acceptor" evidence="5">
    <location>
        <position position="126"/>
    </location>
</feature>
<proteinExistence type="inferred from homology"/>
<evidence type="ECO:0000313" key="9">
    <source>
        <dbReference type="Proteomes" id="UP001139344"/>
    </source>
</evidence>
<feature type="binding site" evidence="6">
    <location>
        <position position="135"/>
    </location>
    <ligand>
        <name>acetyl-CoA</name>
        <dbReference type="ChEBI" id="CHEBI:57288"/>
    </ligand>
</feature>
<name>A0A9X2A6E1_9FLAO</name>
<comment type="caution">
    <text evidence="8">The sequence shown here is derived from an EMBL/GenBank/DDBJ whole genome shotgun (WGS) entry which is preliminary data.</text>
</comment>